<protein>
    <recommendedName>
        <fullName evidence="2">RlpA-like protein double-psi beta-barrel domain-containing protein</fullName>
    </recommendedName>
</protein>
<name>A0A0F9IRJ3_9ZZZZ</name>
<dbReference type="EMBL" id="LAZR01011762">
    <property type="protein sequence ID" value="KKM59988.1"/>
    <property type="molecule type" value="Genomic_DNA"/>
</dbReference>
<dbReference type="InterPro" id="IPR036908">
    <property type="entry name" value="RlpA-like_sf"/>
</dbReference>
<dbReference type="Gene3D" id="2.40.40.10">
    <property type="entry name" value="RlpA-like domain"/>
    <property type="match status" value="1"/>
</dbReference>
<sequence length="79" mass="8441">MDDPSIAAVGITAHGDPVVSLGSKLIVCRIWLGPCIRVVVQDTGLFPSNDLDLSEAAFQKLGLLAEGRIEIAWIGIRIK</sequence>
<organism evidence="1">
    <name type="scientific">marine sediment metagenome</name>
    <dbReference type="NCBI Taxonomy" id="412755"/>
    <lineage>
        <taxon>unclassified sequences</taxon>
        <taxon>metagenomes</taxon>
        <taxon>ecological metagenomes</taxon>
    </lineage>
</organism>
<dbReference type="AlphaFoldDB" id="A0A0F9IRJ3"/>
<evidence type="ECO:0000313" key="1">
    <source>
        <dbReference type="EMBL" id="KKM59988.1"/>
    </source>
</evidence>
<gene>
    <name evidence="1" type="ORF">LCGC14_1546470</name>
</gene>
<dbReference type="SUPFAM" id="SSF50685">
    <property type="entry name" value="Barwin-like endoglucanases"/>
    <property type="match status" value="1"/>
</dbReference>
<evidence type="ECO:0008006" key="2">
    <source>
        <dbReference type="Google" id="ProtNLM"/>
    </source>
</evidence>
<comment type="caution">
    <text evidence="1">The sequence shown here is derived from an EMBL/GenBank/DDBJ whole genome shotgun (WGS) entry which is preliminary data.</text>
</comment>
<reference evidence="1" key="1">
    <citation type="journal article" date="2015" name="Nature">
        <title>Complex archaea that bridge the gap between prokaryotes and eukaryotes.</title>
        <authorList>
            <person name="Spang A."/>
            <person name="Saw J.H."/>
            <person name="Jorgensen S.L."/>
            <person name="Zaremba-Niedzwiedzka K."/>
            <person name="Martijn J."/>
            <person name="Lind A.E."/>
            <person name="van Eijk R."/>
            <person name="Schleper C."/>
            <person name="Guy L."/>
            <person name="Ettema T.J."/>
        </authorList>
    </citation>
    <scope>NUCLEOTIDE SEQUENCE</scope>
</reference>
<accession>A0A0F9IRJ3</accession>
<proteinExistence type="predicted"/>